<dbReference type="RefSeq" id="WP_085285829.1">
    <property type="nucleotide sequence ID" value="NZ_FOBI01000017.1"/>
</dbReference>
<reference evidence="2" key="1">
    <citation type="submission" date="2016-10" db="EMBL/GenBank/DDBJ databases">
        <authorList>
            <person name="Varghese N."/>
            <person name="Submissions S."/>
        </authorList>
    </citation>
    <scope>NUCLEOTIDE SEQUENCE [LARGE SCALE GENOMIC DNA]</scope>
    <source>
        <strain evidence="2">CGMCC 1.9127</strain>
    </source>
</reference>
<sequence length="108" mass="12109">MNDKNYITSGRNTIIHKNKKIDLLVVNGSHPVAIVTHNGIGIYSGVMPKKRSEAKKAYQEVVDVSAAEVFGEEKTLVFIQALDNKEYKLDFSKVGTANFIKVHQENYI</sequence>
<dbReference type="Proteomes" id="UP000199297">
    <property type="component" value="Unassembled WGS sequence"/>
</dbReference>
<dbReference type="STRING" id="641665.GCA_002104455_01523"/>
<name>A0A1H7S6I5_9GAMM</name>
<evidence type="ECO:0000313" key="1">
    <source>
        <dbReference type="EMBL" id="SEL67988.1"/>
    </source>
</evidence>
<organism evidence="1 2">
    <name type="scientific">Colwellia chukchiensis</name>
    <dbReference type="NCBI Taxonomy" id="641665"/>
    <lineage>
        <taxon>Bacteria</taxon>
        <taxon>Pseudomonadati</taxon>
        <taxon>Pseudomonadota</taxon>
        <taxon>Gammaproteobacteria</taxon>
        <taxon>Alteromonadales</taxon>
        <taxon>Colwelliaceae</taxon>
        <taxon>Colwellia</taxon>
    </lineage>
</organism>
<dbReference type="EMBL" id="FOBI01000017">
    <property type="protein sequence ID" value="SEL67988.1"/>
    <property type="molecule type" value="Genomic_DNA"/>
</dbReference>
<evidence type="ECO:0000313" key="2">
    <source>
        <dbReference type="Proteomes" id="UP000199297"/>
    </source>
</evidence>
<proteinExistence type="predicted"/>
<dbReference type="AlphaFoldDB" id="A0A1H7S6I5"/>
<dbReference type="OrthoDB" id="6322161at2"/>
<accession>A0A1H7S6I5</accession>
<keyword evidence="2" id="KW-1185">Reference proteome</keyword>
<gene>
    <name evidence="1" type="ORF">SAMN05216262_11744</name>
</gene>
<protein>
    <submittedName>
        <fullName evidence="1">Uncharacterized protein</fullName>
    </submittedName>
</protein>